<evidence type="ECO:0000256" key="1">
    <source>
        <dbReference type="SAM" id="SignalP"/>
    </source>
</evidence>
<evidence type="ECO:0000313" key="3">
    <source>
        <dbReference type="Proteomes" id="UP000034883"/>
    </source>
</evidence>
<dbReference type="InterPro" id="IPR011047">
    <property type="entry name" value="Quinoprotein_ADH-like_sf"/>
</dbReference>
<evidence type="ECO:0000313" key="2">
    <source>
        <dbReference type="EMBL" id="AKF06247.1"/>
    </source>
</evidence>
<dbReference type="KEGG" id="samy:DB32_003396"/>
<dbReference type="SUPFAM" id="SSF50998">
    <property type="entry name" value="Quinoprotein alcohol dehydrogenase-like"/>
    <property type="match status" value="1"/>
</dbReference>
<dbReference type="RefSeq" id="WP_053233437.1">
    <property type="nucleotide sequence ID" value="NZ_CP011125.1"/>
</dbReference>
<keyword evidence="3" id="KW-1185">Reference proteome</keyword>
<dbReference type="Proteomes" id="UP000034883">
    <property type="component" value="Chromosome"/>
</dbReference>
<protein>
    <submittedName>
        <fullName evidence="2">Uncharacterized protein</fullName>
    </submittedName>
</protein>
<name>A0A0F6YIL4_9BACT</name>
<proteinExistence type="predicted"/>
<feature type="chain" id="PRO_5002512679" evidence="1">
    <location>
        <begin position="28"/>
        <end position="336"/>
    </location>
</feature>
<feature type="signal peptide" evidence="1">
    <location>
        <begin position="1"/>
        <end position="27"/>
    </location>
</feature>
<gene>
    <name evidence="2" type="ORF">DB32_003396</name>
</gene>
<keyword evidence="1" id="KW-0732">Signal</keyword>
<accession>A0A0F6YIL4</accession>
<sequence>MRPLSATRLPLLLAAIVVTTVAASAFAQPAVGRTAERIAIIGGRVVLGGFGGALWIHDGDRTRPLPSDDAHADPFRWITRGDRLVIIGRHGVSTLGETAVAPLPSIPDHQILDAVPTARGVVSLALGVSCAGQGEDEVCTESDTRELYDATTRITGSLAGADLLSFDASEDGATIVVGVARESASLLVLARRPEGWSAESSYPLGATLGDVPARVALSPSARYAVAFLQGGTVVIVDRRGGEPRRVSVGEGASWAWAFDAAEERLAVAHARTSVTLVALRDGTSTERAIAPEMVDLGRDCLALTTDALLVACQRLSAPTRVALTTTAGSASALPAR</sequence>
<reference evidence="2 3" key="1">
    <citation type="submission" date="2015-03" db="EMBL/GenBank/DDBJ databases">
        <title>Genome assembly of Sandaracinus amylolyticus DSM 53668.</title>
        <authorList>
            <person name="Sharma G."/>
            <person name="Subramanian S."/>
        </authorList>
    </citation>
    <scope>NUCLEOTIDE SEQUENCE [LARGE SCALE GENOMIC DNA]</scope>
    <source>
        <strain evidence="2 3">DSM 53668</strain>
    </source>
</reference>
<dbReference type="AlphaFoldDB" id="A0A0F6YIL4"/>
<organism evidence="2 3">
    <name type="scientific">Sandaracinus amylolyticus</name>
    <dbReference type="NCBI Taxonomy" id="927083"/>
    <lineage>
        <taxon>Bacteria</taxon>
        <taxon>Pseudomonadati</taxon>
        <taxon>Myxococcota</taxon>
        <taxon>Polyangia</taxon>
        <taxon>Polyangiales</taxon>
        <taxon>Sandaracinaceae</taxon>
        <taxon>Sandaracinus</taxon>
    </lineage>
</organism>
<dbReference type="EMBL" id="CP011125">
    <property type="protein sequence ID" value="AKF06247.1"/>
    <property type="molecule type" value="Genomic_DNA"/>
</dbReference>